<dbReference type="Pfam" id="PF00531">
    <property type="entry name" value="Death"/>
    <property type="match status" value="1"/>
</dbReference>
<dbReference type="RefSeq" id="XP_032834774.1">
    <property type="nucleotide sequence ID" value="XM_032978883.1"/>
</dbReference>
<dbReference type="PROSITE" id="PS50017">
    <property type="entry name" value="DEATH_DOMAIN"/>
    <property type="match status" value="1"/>
</dbReference>
<dbReference type="GO" id="GO:0007165">
    <property type="term" value="P:signal transduction"/>
    <property type="evidence" value="ECO:0007669"/>
    <property type="project" value="InterPro"/>
</dbReference>
<feature type="compositionally biased region" description="Gly residues" evidence="1">
    <location>
        <begin position="66"/>
        <end position="92"/>
    </location>
</feature>
<sequence>MEGDLEPDMAVRDGCHLPSRGKRPDPQACRGDSWDSGPHGEVPSGPRDASSLLQGLELVDTRRGQRGGGGGAGGAGVGGGRGRGGGRGGGGAASADAGDVSECHRQQQQQQAAGDVGRKKKKSGASQQRFVKDEELLQVHETLRTNGVVSAYTHVMRLAGLAESFVGEASENHGRNVNERNYAMLMRWRESLGRRATYGRLATALLKAGFGATAVMLRELCDGFTWRREEDGEEEGEEGEQ</sequence>
<dbReference type="InterPro" id="IPR000488">
    <property type="entry name" value="Death_dom"/>
</dbReference>
<name>A0AAJ7UEE8_PETMA</name>
<evidence type="ECO:0000313" key="3">
    <source>
        <dbReference type="Proteomes" id="UP001318040"/>
    </source>
</evidence>
<evidence type="ECO:0000259" key="2">
    <source>
        <dbReference type="PROSITE" id="PS50017"/>
    </source>
</evidence>
<organism evidence="3 4">
    <name type="scientific">Petromyzon marinus</name>
    <name type="common">Sea lamprey</name>
    <dbReference type="NCBI Taxonomy" id="7757"/>
    <lineage>
        <taxon>Eukaryota</taxon>
        <taxon>Metazoa</taxon>
        <taxon>Chordata</taxon>
        <taxon>Craniata</taxon>
        <taxon>Vertebrata</taxon>
        <taxon>Cyclostomata</taxon>
        <taxon>Hyperoartia</taxon>
        <taxon>Petromyzontiformes</taxon>
        <taxon>Petromyzontidae</taxon>
        <taxon>Petromyzon</taxon>
    </lineage>
</organism>
<dbReference type="CDD" id="cd01670">
    <property type="entry name" value="Death"/>
    <property type="match status" value="1"/>
</dbReference>
<gene>
    <name evidence="4" type="primary">LOC116956975</name>
</gene>
<evidence type="ECO:0000313" key="4">
    <source>
        <dbReference type="RefSeq" id="XP_032834774.1"/>
    </source>
</evidence>
<protein>
    <submittedName>
        <fullName evidence="4">Translation initiation factor IF-2-like isoform X2</fullName>
    </submittedName>
</protein>
<dbReference type="InterPro" id="IPR011029">
    <property type="entry name" value="DEATH-like_dom_sf"/>
</dbReference>
<reference evidence="4" key="1">
    <citation type="submission" date="2025-08" db="UniProtKB">
        <authorList>
            <consortium name="RefSeq"/>
        </authorList>
    </citation>
    <scope>IDENTIFICATION</scope>
    <source>
        <tissue evidence="4">Sperm</tissue>
    </source>
</reference>
<proteinExistence type="predicted"/>
<dbReference type="SUPFAM" id="SSF47986">
    <property type="entry name" value="DEATH domain"/>
    <property type="match status" value="1"/>
</dbReference>
<feature type="region of interest" description="Disordered" evidence="1">
    <location>
        <begin position="1"/>
        <end position="128"/>
    </location>
</feature>
<keyword evidence="3" id="KW-1185">Reference proteome</keyword>
<evidence type="ECO:0000256" key="1">
    <source>
        <dbReference type="SAM" id="MobiDB-lite"/>
    </source>
</evidence>
<dbReference type="Gene3D" id="1.10.533.10">
    <property type="entry name" value="Death Domain, Fas"/>
    <property type="match status" value="1"/>
</dbReference>
<accession>A0AAJ7UEE8</accession>
<feature type="domain" description="Death" evidence="2">
    <location>
        <begin position="152"/>
        <end position="221"/>
    </location>
</feature>
<dbReference type="AlphaFoldDB" id="A0AAJ7UEE8"/>
<dbReference type="Proteomes" id="UP001318040">
    <property type="component" value="Chromosome 68"/>
</dbReference>